<protein>
    <submittedName>
        <fullName evidence="9">Uncharacterized protein</fullName>
    </submittedName>
</protein>
<keyword evidence="5" id="KW-0862">Zinc</keyword>
<name>A0A7R8WX51_9CRUS</name>
<reference evidence="9" key="1">
    <citation type="submission" date="2020-11" db="EMBL/GenBank/DDBJ databases">
        <authorList>
            <person name="Tran Van P."/>
        </authorList>
    </citation>
    <scope>NUCLEOTIDE SEQUENCE</scope>
</reference>
<evidence type="ECO:0000256" key="5">
    <source>
        <dbReference type="ARBA" id="ARBA00022833"/>
    </source>
</evidence>
<organism evidence="9">
    <name type="scientific">Cyprideis torosa</name>
    <dbReference type="NCBI Taxonomy" id="163714"/>
    <lineage>
        <taxon>Eukaryota</taxon>
        <taxon>Metazoa</taxon>
        <taxon>Ecdysozoa</taxon>
        <taxon>Arthropoda</taxon>
        <taxon>Crustacea</taxon>
        <taxon>Oligostraca</taxon>
        <taxon>Ostracoda</taxon>
        <taxon>Podocopa</taxon>
        <taxon>Podocopida</taxon>
        <taxon>Cytherocopina</taxon>
        <taxon>Cytheroidea</taxon>
        <taxon>Cytherideidae</taxon>
        <taxon>Cyprideis</taxon>
    </lineage>
</organism>
<evidence type="ECO:0000256" key="8">
    <source>
        <dbReference type="ARBA" id="ARBA00023242"/>
    </source>
</evidence>
<comment type="subcellular location">
    <subcellularLocation>
        <location evidence="1">Nucleus</location>
    </subcellularLocation>
</comment>
<accession>A0A7R8WX51</accession>
<gene>
    <name evidence="9" type="ORF">CTOB1V02_LOCUS14771</name>
</gene>
<dbReference type="PANTHER" id="PTHR45888">
    <property type="entry name" value="HL01030P-RELATED"/>
    <property type="match status" value="1"/>
</dbReference>
<keyword evidence="7" id="KW-0804">Transcription</keyword>
<dbReference type="PANTHER" id="PTHR45888:SF4">
    <property type="entry name" value="PHD FINGER PROTEIN 10"/>
    <property type="match status" value="1"/>
</dbReference>
<evidence type="ECO:0000256" key="1">
    <source>
        <dbReference type="ARBA" id="ARBA00004123"/>
    </source>
</evidence>
<evidence type="ECO:0000313" key="9">
    <source>
        <dbReference type="EMBL" id="CAD7236956.1"/>
    </source>
</evidence>
<keyword evidence="2" id="KW-0479">Metal-binding</keyword>
<dbReference type="GO" id="GO:0008270">
    <property type="term" value="F:zinc ion binding"/>
    <property type="evidence" value="ECO:0007669"/>
    <property type="project" value="UniProtKB-KW"/>
</dbReference>
<evidence type="ECO:0000256" key="2">
    <source>
        <dbReference type="ARBA" id="ARBA00022723"/>
    </source>
</evidence>
<dbReference type="OrthoDB" id="308383at2759"/>
<keyword evidence="6" id="KW-0805">Transcription regulation</keyword>
<dbReference type="PROSITE" id="PS51805">
    <property type="entry name" value="EPHD"/>
    <property type="match status" value="1"/>
</dbReference>
<dbReference type="Pfam" id="PF13832">
    <property type="entry name" value="zf-HC5HC2H_2"/>
    <property type="match status" value="1"/>
</dbReference>
<dbReference type="InterPro" id="IPR034732">
    <property type="entry name" value="EPHD"/>
</dbReference>
<evidence type="ECO:0000256" key="3">
    <source>
        <dbReference type="ARBA" id="ARBA00022737"/>
    </source>
</evidence>
<keyword evidence="3" id="KW-0677">Repeat</keyword>
<keyword evidence="8" id="KW-0539">Nucleus</keyword>
<evidence type="ECO:0000256" key="6">
    <source>
        <dbReference type="ARBA" id="ARBA00023015"/>
    </source>
</evidence>
<feature type="non-terminal residue" evidence="9">
    <location>
        <position position="241"/>
    </location>
</feature>
<feature type="non-terminal residue" evidence="9">
    <location>
        <position position="1"/>
    </location>
</feature>
<dbReference type="InterPro" id="IPR013083">
    <property type="entry name" value="Znf_RING/FYVE/PHD"/>
</dbReference>
<dbReference type="EMBL" id="OB683432">
    <property type="protein sequence ID" value="CAD7236956.1"/>
    <property type="molecule type" value="Genomic_DNA"/>
</dbReference>
<dbReference type="GO" id="GO:0005634">
    <property type="term" value="C:nucleus"/>
    <property type="evidence" value="ECO:0007669"/>
    <property type="project" value="UniProtKB-SubCell"/>
</dbReference>
<keyword evidence="4" id="KW-0863">Zinc-finger</keyword>
<evidence type="ECO:0000256" key="4">
    <source>
        <dbReference type="ARBA" id="ARBA00022771"/>
    </source>
</evidence>
<dbReference type="Gene3D" id="3.30.40.10">
    <property type="entry name" value="Zinc/RING finger domain, C3HC4 (zinc finger)"/>
    <property type="match status" value="1"/>
</dbReference>
<dbReference type="AlphaFoldDB" id="A0A7R8WX51"/>
<proteinExistence type="predicted"/>
<sequence length="241" mass="27238">QTCVLDYAPSLQATEKVRNLVISLKQRSSKGLRLYPLIRELCTELQELAADEGDRVLNVLKDSFEWWKSIHAVSLREFQPCVLPPCHEYASSLPPSLPRGLPTRLPRGLPAGLPLSCFLCLRSKEGSLLQRFLHCGGSKWAHANCLLYSDQVQETKSGLIQNVEIMLLDGFDRNSTRCSHCNDRRATVPCVFFRECGTLYHLPCAATAGCEPLLSEREFPRRRFIRCPTHALAKSPSEWKK</sequence>
<evidence type="ECO:0000256" key="7">
    <source>
        <dbReference type="ARBA" id="ARBA00023163"/>
    </source>
</evidence>